<feature type="compositionally biased region" description="Basic and acidic residues" evidence="1">
    <location>
        <begin position="123"/>
        <end position="134"/>
    </location>
</feature>
<feature type="compositionally biased region" description="Low complexity" evidence="1">
    <location>
        <begin position="1453"/>
        <end position="1468"/>
    </location>
</feature>
<feature type="region of interest" description="Disordered" evidence="1">
    <location>
        <begin position="2325"/>
        <end position="2548"/>
    </location>
</feature>
<evidence type="ECO:0000313" key="2">
    <source>
        <dbReference type="EMBL" id="CAI4005541.1"/>
    </source>
</evidence>
<evidence type="ECO:0000313" key="3">
    <source>
        <dbReference type="EMBL" id="CAL1158916.1"/>
    </source>
</evidence>
<feature type="compositionally biased region" description="Acidic residues" evidence="1">
    <location>
        <begin position="1763"/>
        <end position="1782"/>
    </location>
</feature>
<feature type="region of interest" description="Disordered" evidence="1">
    <location>
        <begin position="1843"/>
        <end position="1995"/>
    </location>
</feature>
<feature type="region of interest" description="Disordered" evidence="1">
    <location>
        <begin position="1397"/>
        <end position="1424"/>
    </location>
</feature>
<feature type="region of interest" description="Disordered" evidence="1">
    <location>
        <begin position="620"/>
        <end position="646"/>
    </location>
</feature>
<feature type="region of interest" description="Disordered" evidence="1">
    <location>
        <begin position="1760"/>
        <end position="1782"/>
    </location>
</feature>
<feature type="compositionally biased region" description="Low complexity" evidence="1">
    <location>
        <begin position="2381"/>
        <end position="2396"/>
    </location>
</feature>
<feature type="compositionally biased region" description="Acidic residues" evidence="1">
    <location>
        <begin position="7"/>
        <end position="29"/>
    </location>
</feature>
<feature type="compositionally biased region" description="Polar residues" evidence="1">
    <location>
        <begin position="2425"/>
        <end position="2435"/>
    </location>
</feature>
<feature type="compositionally biased region" description="Polar residues" evidence="1">
    <location>
        <begin position="1100"/>
        <end position="1109"/>
    </location>
</feature>
<proteinExistence type="predicted"/>
<feature type="compositionally biased region" description="Low complexity" evidence="1">
    <location>
        <begin position="633"/>
        <end position="646"/>
    </location>
</feature>
<dbReference type="EMBL" id="CAMXCT030003646">
    <property type="protein sequence ID" value="CAL4792853.1"/>
    <property type="molecule type" value="Genomic_DNA"/>
</dbReference>
<feature type="compositionally biased region" description="Basic and acidic residues" evidence="1">
    <location>
        <begin position="1110"/>
        <end position="1128"/>
    </location>
</feature>
<feature type="compositionally biased region" description="Low complexity" evidence="1">
    <location>
        <begin position="156"/>
        <end position="171"/>
    </location>
</feature>
<feature type="region of interest" description="Disordered" evidence="1">
    <location>
        <begin position="692"/>
        <end position="798"/>
    </location>
</feature>
<protein>
    <submittedName>
        <fullName evidence="2">Uncharacterized protein</fullName>
    </submittedName>
</protein>
<feature type="region of interest" description="Disordered" evidence="1">
    <location>
        <begin position="100"/>
        <end position="254"/>
    </location>
</feature>
<comment type="caution">
    <text evidence="2">The sequence shown here is derived from an EMBL/GenBank/DDBJ whole genome shotgun (WGS) entry which is preliminary data.</text>
</comment>
<feature type="compositionally biased region" description="Low complexity" evidence="1">
    <location>
        <begin position="2621"/>
        <end position="2635"/>
    </location>
</feature>
<feature type="compositionally biased region" description="Acidic residues" evidence="1">
    <location>
        <begin position="405"/>
        <end position="419"/>
    </location>
</feature>
<feature type="region of interest" description="Disordered" evidence="1">
    <location>
        <begin position="1037"/>
        <end position="1130"/>
    </location>
</feature>
<name>A0A9P1D972_9DINO</name>
<feature type="region of interest" description="Disordered" evidence="1">
    <location>
        <begin position="2618"/>
        <end position="2650"/>
    </location>
</feature>
<feature type="compositionally biased region" description="Polar residues" evidence="1">
    <location>
        <begin position="1926"/>
        <end position="1936"/>
    </location>
</feature>
<feature type="compositionally biased region" description="Acidic residues" evidence="1">
    <location>
        <begin position="2146"/>
        <end position="2159"/>
    </location>
</feature>
<feature type="region of interest" description="Disordered" evidence="1">
    <location>
        <begin position="266"/>
        <end position="285"/>
    </location>
</feature>
<feature type="compositionally biased region" description="Polar residues" evidence="1">
    <location>
        <begin position="1497"/>
        <end position="1507"/>
    </location>
</feature>
<evidence type="ECO:0000313" key="4">
    <source>
        <dbReference type="Proteomes" id="UP001152797"/>
    </source>
</evidence>
<feature type="region of interest" description="Disordered" evidence="1">
    <location>
        <begin position="1"/>
        <end position="31"/>
    </location>
</feature>
<feature type="region of interest" description="Disordered" evidence="1">
    <location>
        <begin position="395"/>
        <end position="419"/>
    </location>
</feature>
<organism evidence="2">
    <name type="scientific">Cladocopium goreaui</name>
    <dbReference type="NCBI Taxonomy" id="2562237"/>
    <lineage>
        <taxon>Eukaryota</taxon>
        <taxon>Sar</taxon>
        <taxon>Alveolata</taxon>
        <taxon>Dinophyceae</taxon>
        <taxon>Suessiales</taxon>
        <taxon>Symbiodiniaceae</taxon>
        <taxon>Cladocopium</taxon>
    </lineage>
</organism>
<sequence length="2679" mass="289025">MIRSDQDGSENSEEEADETDVSSEDEEDMGFLGARYEAVDRIMREAAGSSTDRAGGRLARATTWPAGQVFKRSALRRSSEPYQEKSVSFAEELVETEFVAFDRSPGSSDGEEYEGVGPIQESKNQRLPELHESAEMAETGIDVSWEDGPSPLNQEAATSAASGGGHAFSSGLPGKAANADGVGSLQESSTFSTTAAELGVQSHCAEDEDVPQPEHEPADEASALNVLEVKEGEKDEETDEEKNKKKDEKDEDEELTASLVAGAFVASDAEQPEGEPPSYVESQADGEDPFEALGHVHLNRNPISEKLLQKLQISHQCWKHLIWRLPGELIVLCMARLVLTVNGLLSPTAVKKISSKEQMAAKMEERRKLEGLLPQAVKKISSKEQMAAKMEERRKLEGLLPQEPQESDETDVSSEEDEDDMGFLGCCGPERVLCKPFVADTKSYKVKGFVQEHFAQLCTTHVPKSMLLARCRSPSEWARHELELKSRSRYVGIDCSGGDSAKLPMEADETDVSSEDEEDMGFLGARYEAAGGRLARATTWPAGQVFKRSALRRSSEPYQEKSVSFAEELVETEEFVAFDRSPGSSDGEESEGVGPIQESKNQRLPELHESAEMAETGIDVSWEDGPSPLNQEAATSAASGGGHAFSSGLPGKAMRAMASQASDALEEAANADGVGSLQESSTFSTTAAELGVQSHCAEDEGVPQPEHEPADEASALNVLEVKEGEKDEETDEEKNKKKDEKDEDEELTASLVAGAFVASDAEQPDREPPSYVESQADGEDPFEALGHVPPESESDLGEASAEIAGFAPVLGASDMEAAWRADCAVHGAPGQHSDSDMQTDDSPAVQPLEEAVKKISSKEQMAAKMEERRKLEGQGQGRNEPCQLVGMLDIARVPVENCTPGVVGRPFWHWVAAAGGKERTFRPVALAMDIELSELNLKLRKSGGDISDSFGMLQYVSKNSQHGNRRQMGPEPHLIKLAMVDLEMSTPAASVTSDMVNGKLMETKGRMLQWAIPTSIALKCPEHGMTHAQYMEQLKENGPADHPKIDPSAPSHGLSPEQCEQQQPSIPSSGSGGGTGSSEPATCHSDSKCKVSGCEESPKSDSQGASQQGEADHTRADGDPLQRQRGTMEGHTYTFGSAWKALNDLKKRMKEVASAVTSSKQACDEPMTQEQCVAKVEDLVEKVVVSGKRASPSQPSQHLEGLPRHSPAVVDWEELSNLQNSCRKSRGLPSLMGYDANCRLVSARHVCPGESDETDVSSEEDEDDMGFLGARYEVVGQIMRGEAAGYVRCCGPERVLCKPFVADTKSYKVKGFVQDGYEDSEEEKCESDEIYVSSEDEEDMGFLGARYEAAGGRLARATTWPAGQVFKRSALRRSSEPYQEKSVSFAEELVETEEFVAFDRSPGSSDGEESEGVGPIQESKNQRLPELHESAEMAETGIDVSWEDGPSPLNQEAATSAASGGGHAFSSGLPGKAMRAMASQASDALEEAANADGVGSLQESSTFSTTAAELGVQSHCAEDEDVPQPEHEPADEASALNVLEVKEGEKDEETDEEKNKKKDEKDEDEELTASLVAGAFVASDAEQPDREPPSYVESQADGEDPFEALGHVPPESESDLGEASAEIAGFAPVLGASDMEAAWRADCAVHGAPGQHSDSDMQTDDSPAVQPLEEAVKKISSKEQMAAKMEERRKLEGQGQGRNEPCQLVGMLDIARVPVENCTPGLSGTGLLRQAAKRGAVEFLQHLSLPMSAVGLPGIAVVKDGSENSEEEKYEADETDVSSEDEEDMGFLGARYEAAGGRLARATTWPAGQVFKRSALRRSSEPYQEKSVSFAEELVETEFVAFDRSPGSSDGEEYEGVGPIQESKNQRLPELHESAEMAETGIDVSWEDGPSPLNQEAATSAASGGGHAFSSGLPGKAANADGVGSLQESSTFSTTAAELGVQSHCAEDEDVPQPEHEPADEASALNVLEVKEGEKDEETDEEKNKKKDEKDEDEELTASLVAGAFVASDAEQPEGEPPSYVESQADGEDPFEALGHVHLNRNPISEKLLQKLQISHQCWKHLIWRLPGELIVLCMARLVLTVNGLLSPTAVKKISSKEQMAAKMEERRKLEGLLPQAVKKISSKEQMAAKMEERRKLEGLLPQEPQESDETDVSSEEDEVGQIMRGEAAGYVRCCGPERVLCKPFVADTKSYKVKGFVQEHFAQLCTTHVPKSMLLARCRSPSEWARHELELKSRSRYVGIDCSGGDSAKLPMEADETDVSSEDEEDMGFLGARYEAAGGRLARATTWPAGQVFKRSALRRSSEPYQEKSVSFAEELVETEEFVAFDRSPGSSDGEESEGVGPIQESKNQRLPELHESAEMAETGIDVSWEDGPSPLNQEAATSAASGGGHAFSSGLPGKAMRAMASQASDALEEAANADGVGSLQESSTFSTTAAELGVQSHCAEDEDVPQPEHEPADEASALNVLEVKEGEKDEETDEEKNKKKDEKDEDEELTASLVAGAFVASDAEQPDREPPSYVESQADGEDPFEALGHVPPESESDLGEASAEIAGFAPVLGASDMEAAWRADCAVHGAPGQHSDSDMQTDDSPAVQPLEEAVKKISSKEQMAAKMEERRKLEGLLPQEPQEAEPLQQFFEKPGEEPQPPQDGFSKLLQEWLEGANAFLALGCCGRRQREVQ</sequence>
<feature type="region of interest" description="Disordered" evidence="1">
    <location>
        <begin position="1440"/>
        <end position="1618"/>
    </location>
</feature>
<evidence type="ECO:0000256" key="1">
    <source>
        <dbReference type="SAM" id="MobiDB-lite"/>
    </source>
</evidence>
<feature type="compositionally biased region" description="Polar residues" evidence="1">
    <location>
        <begin position="1058"/>
        <end position="1067"/>
    </location>
</feature>
<feature type="compositionally biased region" description="Basic and acidic residues" evidence="1">
    <location>
        <begin position="2348"/>
        <end position="2359"/>
    </location>
</feature>
<feature type="region of interest" description="Disordered" evidence="1">
    <location>
        <begin position="2007"/>
        <end position="2026"/>
    </location>
</feature>
<feature type="region of interest" description="Disordered" evidence="1">
    <location>
        <begin position="577"/>
        <end position="604"/>
    </location>
</feature>
<gene>
    <name evidence="2" type="ORF">C1SCF055_LOCUS31255</name>
</gene>
<dbReference type="EMBL" id="CAMXCT020003646">
    <property type="protein sequence ID" value="CAL1158916.1"/>
    <property type="molecule type" value="Genomic_DNA"/>
</dbReference>
<feature type="region of interest" description="Disordered" evidence="1">
    <location>
        <begin position="2135"/>
        <end position="2159"/>
    </location>
</feature>
<feature type="region of interest" description="Disordered" evidence="1">
    <location>
        <begin position="2574"/>
        <end position="2594"/>
    </location>
</feature>
<feature type="compositionally biased region" description="Basic and acidic residues" evidence="1">
    <location>
        <begin position="1864"/>
        <end position="1875"/>
    </location>
</feature>
<feature type="compositionally biased region" description="Low complexity" evidence="1">
    <location>
        <begin position="1897"/>
        <end position="1912"/>
    </location>
</feature>
<dbReference type="Proteomes" id="UP001152797">
    <property type="component" value="Unassembled WGS sequence"/>
</dbReference>
<reference evidence="3" key="2">
    <citation type="submission" date="2024-04" db="EMBL/GenBank/DDBJ databases">
        <authorList>
            <person name="Chen Y."/>
            <person name="Shah S."/>
            <person name="Dougan E. K."/>
            <person name="Thang M."/>
            <person name="Chan C."/>
        </authorList>
    </citation>
    <scope>NUCLEOTIDE SEQUENCE [LARGE SCALE GENOMIC DNA]</scope>
</reference>
<accession>A0A9P1D972</accession>
<keyword evidence="4" id="KW-1185">Reference proteome</keyword>
<reference evidence="2" key="1">
    <citation type="submission" date="2022-10" db="EMBL/GenBank/DDBJ databases">
        <authorList>
            <person name="Chen Y."/>
            <person name="Dougan E. K."/>
            <person name="Chan C."/>
            <person name="Rhodes N."/>
            <person name="Thang M."/>
        </authorList>
    </citation>
    <scope>NUCLEOTIDE SEQUENCE</scope>
</reference>
<dbReference type="EMBL" id="CAMXCT010003646">
    <property type="protein sequence ID" value="CAI4005541.1"/>
    <property type="molecule type" value="Genomic_DNA"/>
</dbReference>
<feature type="compositionally biased region" description="Polar residues" evidence="1">
    <location>
        <begin position="185"/>
        <end position="195"/>
    </location>
</feature>